<evidence type="ECO:0000313" key="1">
    <source>
        <dbReference type="EMBL" id="KAI4861637.1"/>
    </source>
</evidence>
<protein>
    <submittedName>
        <fullName evidence="1">Uncharacterized protein</fullName>
    </submittedName>
</protein>
<dbReference type="EMBL" id="MU393546">
    <property type="protein sequence ID" value="KAI4861637.1"/>
    <property type="molecule type" value="Genomic_DNA"/>
</dbReference>
<dbReference type="Proteomes" id="UP001497700">
    <property type="component" value="Unassembled WGS sequence"/>
</dbReference>
<gene>
    <name evidence="1" type="ORF">F4820DRAFT_464517</name>
</gene>
<reference evidence="1 2" key="1">
    <citation type="journal article" date="2022" name="New Phytol.">
        <title>Ecological generalism drives hyperdiversity of secondary metabolite gene clusters in xylarialean endophytes.</title>
        <authorList>
            <person name="Franco M.E.E."/>
            <person name="Wisecaver J.H."/>
            <person name="Arnold A.E."/>
            <person name="Ju Y.M."/>
            <person name="Slot J.C."/>
            <person name="Ahrendt S."/>
            <person name="Moore L.P."/>
            <person name="Eastman K.E."/>
            <person name="Scott K."/>
            <person name="Konkel Z."/>
            <person name="Mondo S.J."/>
            <person name="Kuo A."/>
            <person name="Hayes R.D."/>
            <person name="Haridas S."/>
            <person name="Andreopoulos B."/>
            <person name="Riley R."/>
            <person name="LaButti K."/>
            <person name="Pangilinan J."/>
            <person name="Lipzen A."/>
            <person name="Amirebrahimi M."/>
            <person name="Yan J."/>
            <person name="Adam C."/>
            <person name="Keymanesh K."/>
            <person name="Ng V."/>
            <person name="Louie K."/>
            <person name="Northen T."/>
            <person name="Drula E."/>
            <person name="Henrissat B."/>
            <person name="Hsieh H.M."/>
            <person name="Youens-Clark K."/>
            <person name="Lutzoni F."/>
            <person name="Miadlikowska J."/>
            <person name="Eastwood D.C."/>
            <person name="Hamelin R.C."/>
            <person name="Grigoriev I.V."/>
            <person name="U'Ren J.M."/>
        </authorList>
    </citation>
    <scope>NUCLEOTIDE SEQUENCE [LARGE SCALE GENOMIC DNA]</scope>
    <source>
        <strain evidence="1 2">CBS 119005</strain>
    </source>
</reference>
<evidence type="ECO:0000313" key="2">
    <source>
        <dbReference type="Proteomes" id="UP001497700"/>
    </source>
</evidence>
<name>A0ACB9YQH7_9PEZI</name>
<comment type="caution">
    <text evidence="1">The sequence shown here is derived from an EMBL/GenBank/DDBJ whole genome shotgun (WGS) entry which is preliminary data.</text>
</comment>
<accession>A0ACB9YQH7</accession>
<keyword evidence="2" id="KW-1185">Reference proteome</keyword>
<proteinExistence type="predicted"/>
<sequence length="497" mass="54504">MTPIRALLIAGWLGSGGLAYNSSISGNYSVSGNSSALTDDCWKDHMKAVGYPPNAEVCKMVTNNDTDVWAKSNATDFMMNDWVQQLHKNATADSGKTPGDLDCTILHSENCQPSSDGDCENYNPAAFQVIQTQVVNFYSILQSMDIAAIKEALLDGLKIGELVRDFVPESDMADTKAKIGMAAAVMWIVSGLFAVAGMGAPALGIGAGILVGELKNLEGIAGVGSFAFNTIGAIMSLTSASLTDDAIDIGKMEDMLSSHLGDFFQSISDKNAAITAKIFGGTPLHDVDIVDFVSRIDPNHAKITGEADDGLAIIRLFEKGWFLDQADTEAVVQPMFEAGFALMKVGLIGYLFNVRKFYVMHFTELDETTCGEDYEGASRFVDGGCFILKVSGNCINEDDNAWGELQRAEKKYNMVVENFFRNVRDCNNNPDLMENKTYTMDTMGEITECFFPLSYLHNPTPHEIWNINQTLADQLNLKYQHYPYDDTWCELPYKDAD</sequence>
<organism evidence="1 2">
    <name type="scientific">Hypoxylon rubiginosum</name>
    <dbReference type="NCBI Taxonomy" id="110542"/>
    <lineage>
        <taxon>Eukaryota</taxon>
        <taxon>Fungi</taxon>
        <taxon>Dikarya</taxon>
        <taxon>Ascomycota</taxon>
        <taxon>Pezizomycotina</taxon>
        <taxon>Sordariomycetes</taxon>
        <taxon>Xylariomycetidae</taxon>
        <taxon>Xylariales</taxon>
        <taxon>Hypoxylaceae</taxon>
        <taxon>Hypoxylon</taxon>
    </lineage>
</organism>